<sequence>MECVYCRNTKLTMLNGTCFCSECLSYFKVDGKTLFPIFVENKEVYTVHRAVVTKTLLCSICLEREEREYQRRRNEEEHKEQILGKKRHKSTEKNYLCRECIDRINNKLREDKKAVIEPYLAYLNQVKLRSALASLLLLALMYIVPQRSFRLGIALVYDTIHNRRKPKLGRMVCFSLLSAVAGWSVYFYLFLLLAMTMHTYQAKRITYLENEVDVEKVQNDVLIRLKRIRIGENREEKRSFVYNTYASVVKQNEDVTTLCSDLLQLAISTKGWGGLVRVKEWMGGEK</sequence>
<keyword evidence="1" id="KW-0812">Transmembrane</keyword>
<reference evidence="2 3" key="1">
    <citation type="submission" date="2016-02" db="EMBL/GenBank/DDBJ databases">
        <title>Discovery of a natural microsporidian pathogen with a broad tissue tropism in Caenorhabditis elegans.</title>
        <authorList>
            <person name="Luallen R.J."/>
            <person name="Reinke A.W."/>
            <person name="Tong L."/>
            <person name="Botts M.R."/>
            <person name="Felix M.-A."/>
            <person name="Troemel E.R."/>
        </authorList>
    </citation>
    <scope>NUCLEOTIDE SEQUENCE [LARGE SCALE GENOMIC DNA]</scope>
    <source>
        <strain evidence="2 3">JUm2807</strain>
    </source>
</reference>
<keyword evidence="3" id="KW-1185">Reference proteome</keyword>
<dbReference type="Proteomes" id="UP000185944">
    <property type="component" value="Unassembled WGS sequence"/>
</dbReference>
<dbReference type="OrthoDB" id="2186725at2759"/>
<dbReference type="GeneID" id="93646669"/>
<proteinExistence type="predicted"/>
<evidence type="ECO:0000256" key="1">
    <source>
        <dbReference type="SAM" id="Phobius"/>
    </source>
</evidence>
<dbReference type="VEuPathDB" id="MicrosporidiaDB:NEDG_00319"/>
<dbReference type="Pfam" id="PF17026">
    <property type="entry name" value="zf-RRPl_C4"/>
    <property type="match status" value="1"/>
</dbReference>
<dbReference type="RefSeq" id="XP_067545445.1">
    <property type="nucleotide sequence ID" value="XM_067687737.1"/>
</dbReference>
<evidence type="ECO:0000313" key="2">
    <source>
        <dbReference type="EMBL" id="OAG31844.1"/>
    </source>
</evidence>
<dbReference type="InterPro" id="IPR031502">
    <property type="entry name" value="Zf_ribonucleo"/>
</dbReference>
<dbReference type="AlphaFoldDB" id="A0A177EIQ1"/>
<name>A0A177EIQ1_9MICR</name>
<feature type="transmembrane region" description="Helical" evidence="1">
    <location>
        <begin position="169"/>
        <end position="194"/>
    </location>
</feature>
<dbReference type="EMBL" id="LTDL01000014">
    <property type="protein sequence ID" value="OAG31844.1"/>
    <property type="molecule type" value="Genomic_DNA"/>
</dbReference>
<keyword evidence="1" id="KW-0472">Membrane</keyword>
<keyword evidence="1" id="KW-1133">Transmembrane helix</keyword>
<gene>
    <name evidence="2" type="ORF">NEDG_00319</name>
</gene>
<accession>A0A177EIQ1</accession>
<protein>
    <submittedName>
        <fullName evidence="2">Uncharacterized protein</fullName>
    </submittedName>
</protein>
<comment type="caution">
    <text evidence="2">The sequence shown here is derived from an EMBL/GenBank/DDBJ whole genome shotgun (WGS) entry which is preliminary data.</text>
</comment>
<evidence type="ECO:0000313" key="3">
    <source>
        <dbReference type="Proteomes" id="UP000185944"/>
    </source>
</evidence>
<organism evidence="2 3">
    <name type="scientific">Nematocida displodere</name>
    <dbReference type="NCBI Taxonomy" id="1805483"/>
    <lineage>
        <taxon>Eukaryota</taxon>
        <taxon>Fungi</taxon>
        <taxon>Fungi incertae sedis</taxon>
        <taxon>Microsporidia</taxon>
        <taxon>Nematocida</taxon>
    </lineage>
</organism>